<evidence type="ECO:0000313" key="1">
    <source>
        <dbReference type="EMBL" id="CUQ79480.1"/>
    </source>
</evidence>
<sequence length="500" mass="60078">MALIETEFDTEKNNYWFYKKEKKFLHSIDTFYYTVTFANDFSKDTSDPNVKELRNWLHEFNMLVCENLQDNIIPVNDLPDLNDVTLNYTPCNFNGMYTHDLQVPEYFDILIAESVPNELTNNITVQIRSKALWLIGITKSYEYSLRIVKSLAKRFHLQITEIKENRVDYCWHTNYLKNPEKFFRIDNFSAMQVSAFRDCQYHYKFNANSEYESDYVALGRRNSKCFVRIYMKTKEVVEQGYKPWFLQIWLLDNLISQYDYYVLSNLYVLRNWDCLNLMRLQFYYDYGTDEDYKKQCLAYLKSYFKEGSVNRDSVANLADILTPRITIIMNNEFQVMRKMSKTFCLIEHPKNEKLGLSKRIYDVLDNTAMITDYLTHYTLRLVEPNSDKNKSRRDYIEYWRRLRSTKIFDPFKKDYPNRLVRDYSRESNWDLMKSRFVHSAVNFSLYSFGINHQAKNALGDVSELLGMLNDNDIHNANMYRYKRSKQLYPSDFKDKLEVKQ</sequence>
<protein>
    <recommendedName>
        <fullName evidence="3">Replication initiation factor</fullName>
    </recommendedName>
</protein>
<evidence type="ECO:0000313" key="2">
    <source>
        <dbReference type="Proteomes" id="UP000095621"/>
    </source>
</evidence>
<proteinExistence type="predicted"/>
<dbReference type="OrthoDB" id="1978246at2"/>
<dbReference type="AlphaFoldDB" id="A0A174Z937"/>
<reference evidence="1 2" key="1">
    <citation type="submission" date="2015-09" db="EMBL/GenBank/DDBJ databases">
        <authorList>
            <consortium name="Pathogen Informatics"/>
        </authorList>
    </citation>
    <scope>NUCLEOTIDE SEQUENCE [LARGE SCALE GENOMIC DNA]</scope>
    <source>
        <strain evidence="1 2">2789STDY5834875</strain>
    </source>
</reference>
<name>A0A174Z937_9FIRM</name>
<accession>A0A174Z937</accession>
<dbReference type="RefSeq" id="WP_055217054.1">
    <property type="nucleotide sequence ID" value="NZ_CZBU01000012.1"/>
</dbReference>
<evidence type="ECO:0008006" key="3">
    <source>
        <dbReference type="Google" id="ProtNLM"/>
    </source>
</evidence>
<dbReference type="Proteomes" id="UP000095621">
    <property type="component" value="Unassembled WGS sequence"/>
</dbReference>
<gene>
    <name evidence="1" type="ORF">ERS852490_03155</name>
</gene>
<organism evidence="1 2">
    <name type="scientific">Lachnospira eligens</name>
    <dbReference type="NCBI Taxonomy" id="39485"/>
    <lineage>
        <taxon>Bacteria</taxon>
        <taxon>Bacillati</taxon>
        <taxon>Bacillota</taxon>
        <taxon>Clostridia</taxon>
        <taxon>Lachnospirales</taxon>
        <taxon>Lachnospiraceae</taxon>
        <taxon>Lachnospira</taxon>
    </lineage>
</organism>
<dbReference type="EMBL" id="CZBU01000012">
    <property type="protein sequence ID" value="CUQ79480.1"/>
    <property type="molecule type" value="Genomic_DNA"/>
</dbReference>